<keyword evidence="13 15" id="KW-0407">Ion channel</keyword>
<evidence type="ECO:0000256" key="13">
    <source>
        <dbReference type="ARBA" id="ARBA00023303"/>
    </source>
</evidence>
<keyword evidence="3" id="KW-1003">Cell membrane</keyword>
<keyword evidence="4 15" id="KW-0812">Transmembrane</keyword>
<dbReference type="GO" id="GO:0045211">
    <property type="term" value="C:postsynaptic membrane"/>
    <property type="evidence" value="ECO:0007669"/>
    <property type="project" value="InterPro"/>
</dbReference>
<evidence type="ECO:0000259" key="17">
    <source>
        <dbReference type="Pfam" id="PF02932"/>
    </source>
</evidence>
<evidence type="ECO:0000313" key="18">
    <source>
        <dbReference type="EMBL" id="EKC21798.1"/>
    </source>
</evidence>
<dbReference type="InterPro" id="IPR006201">
    <property type="entry name" value="Neur_channel"/>
</dbReference>
<keyword evidence="12" id="KW-1071">Ligand-gated ion channel</keyword>
<proteinExistence type="inferred from homology"/>
<evidence type="ECO:0000256" key="4">
    <source>
        <dbReference type="ARBA" id="ARBA00022692"/>
    </source>
</evidence>
<evidence type="ECO:0000256" key="1">
    <source>
        <dbReference type="ARBA" id="ARBA00009237"/>
    </source>
</evidence>
<dbReference type="Pfam" id="PF02931">
    <property type="entry name" value="Neur_chan_LBD"/>
    <property type="match status" value="1"/>
</dbReference>
<dbReference type="InterPro" id="IPR036719">
    <property type="entry name" value="Neuro-gated_channel_TM_sf"/>
</dbReference>
<evidence type="ECO:0000256" key="8">
    <source>
        <dbReference type="ARBA" id="ARBA00023136"/>
    </source>
</evidence>
<evidence type="ECO:0000256" key="9">
    <source>
        <dbReference type="ARBA" id="ARBA00023157"/>
    </source>
</evidence>
<evidence type="ECO:0000256" key="14">
    <source>
        <dbReference type="ARBA" id="ARBA00034099"/>
    </source>
</evidence>
<evidence type="ECO:0000256" key="5">
    <source>
        <dbReference type="ARBA" id="ARBA00022989"/>
    </source>
</evidence>
<dbReference type="FunFam" id="1.20.58.390:FF:000043">
    <property type="entry name" value="AcetylCholine Receptor"/>
    <property type="match status" value="1"/>
</dbReference>
<keyword evidence="9" id="KW-1015">Disulfide bond</keyword>
<dbReference type="FunFam" id="2.70.170.10:FF:000016">
    <property type="entry name" value="Nicotinic acetylcholine receptor subunit"/>
    <property type="match status" value="1"/>
</dbReference>
<dbReference type="GO" id="GO:0004888">
    <property type="term" value="F:transmembrane signaling receptor activity"/>
    <property type="evidence" value="ECO:0007669"/>
    <property type="project" value="InterPro"/>
</dbReference>
<dbReference type="InterPro" id="IPR036734">
    <property type="entry name" value="Neur_chan_lig-bd_sf"/>
</dbReference>
<comment type="similarity">
    <text evidence="1">Belongs to the ligand-gated ion channel (TC 1.A.9) family. Acetylcholine receptor (TC 1.A.9.1) subfamily.</text>
</comment>
<evidence type="ECO:0000256" key="11">
    <source>
        <dbReference type="ARBA" id="ARBA00023180"/>
    </source>
</evidence>
<dbReference type="SUPFAM" id="SSF90112">
    <property type="entry name" value="Neurotransmitter-gated ion-channel transmembrane pore"/>
    <property type="match status" value="1"/>
</dbReference>
<dbReference type="InterPro" id="IPR002394">
    <property type="entry name" value="Nicotinic_acetylcholine_rcpt"/>
</dbReference>
<evidence type="ECO:0000256" key="6">
    <source>
        <dbReference type="ARBA" id="ARBA00023018"/>
    </source>
</evidence>
<dbReference type="CDD" id="cd19051">
    <property type="entry name" value="LGIC_TM_cation"/>
    <property type="match status" value="1"/>
</dbReference>
<feature type="domain" description="Neurotransmitter-gated ion-channel transmembrane" evidence="17">
    <location>
        <begin position="246"/>
        <end position="477"/>
    </location>
</feature>
<evidence type="ECO:0000256" key="15">
    <source>
        <dbReference type="RuleBase" id="RU000687"/>
    </source>
</evidence>
<dbReference type="NCBIfam" id="TIGR00860">
    <property type="entry name" value="LIC"/>
    <property type="match status" value="1"/>
</dbReference>
<dbReference type="AlphaFoldDB" id="K1PJG7"/>
<name>K1PJG7_MAGGI</name>
<dbReference type="HOGENOM" id="CLU_018074_1_0_1"/>
<keyword evidence="6" id="KW-0770">Synapse</keyword>
<protein>
    <submittedName>
        <fullName evidence="18">Neuronal acetylcholine receptor subunit alpha-9</fullName>
    </submittedName>
</protein>
<feature type="transmembrane region" description="Helical" evidence="15">
    <location>
        <begin position="242"/>
        <end position="265"/>
    </location>
</feature>
<dbReference type="Pfam" id="PF02932">
    <property type="entry name" value="Neur_chan_memb"/>
    <property type="match status" value="1"/>
</dbReference>
<keyword evidence="10 18" id="KW-0675">Receptor</keyword>
<dbReference type="Gene3D" id="1.20.58.390">
    <property type="entry name" value="Neurotransmitter-gated ion-channel transmembrane domain"/>
    <property type="match status" value="2"/>
</dbReference>
<sequence length="492" mass="56362">MKAVITANLFFQLQGDTEWIAKSFVHLLKKGVLLFRCLVVATDGVTGVPRHSFRCRSIARIKWTVRPSVDLYDEKNQVLTTNVWLDQEWKDEKLTWDPADYNGLEVMRIPCRKIWLPDIVLYNSASDHNEKYMEALAMVSHTGVVFWPPIVKFRSSCLMDMTYFPFDDQICKLKLGSWAYTGFQVDVLNRSNTVDLSRFVQNGEWELIRTYGVRNNVYYTCCPEPFPDVTITLHIRRRTIYYMYNVIIPSIMLSSLALLGFWINPDSGEKVTLGLTVLLALSVFMLLIAENTPATSFFIPLLGVYLITTMSFTSISVICSVAVTNLHIRGYPHPVPNWMRSVLLVMSRVLCITVNHLKERRSHWKPKHWHRVPEASTVGNHSSTNGRVVHDIGETTTIVTHDDVLHDGATPGDRLLKDDNSQVNHALLETLKCLMNKQEETDRENKIHDEWKEVAIVIDRFLFLVFLLGMIVASVYILVALPLQKLQRFGGS</sequence>
<dbReference type="InParanoid" id="K1PJG7"/>
<keyword evidence="2 15" id="KW-0813">Transport</keyword>
<reference evidence="18" key="1">
    <citation type="journal article" date="2012" name="Nature">
        <title>The oyster genome reveals stress adaptation and complexity of shell formation.</title>
        <authorList>
            <person name="Zhang G."/>
            <person name="Fang X."/>
            <person name="Guo X."/>
            <person name="Li L."/>
            <person name="Luo R."/>
            <person name="Xu F."/>
            <person name="Yang P."/>
            <person name="Zhang L."/>
            <person name="Wang X."/>
            <person name="Qi H."/>
            <person name="Xiong Z."/>
            <person name="Que H."/>
            <person name="Xie Y."/>
            <person name="Holland P.W."/>
            <person name="Paps J."/>
            <person name="Zhu Y."/>
            <person name="Wu F."/>
            <person name="Chen Y."/>
            <person name="Wang J."/>
            <person name="Peng C."/>
            <person name="Meng J."/>
            <person name="Yang L."/>
            <person name="Liu J."/>
            <person name="Wen B."/>
            <person name="Zhang N."/>
            <person name="Huang Z."/>
            <person name="Zhu Q."/>
            <person name="Feng Y."/>
            <person name="Mount A."/>
            <person name="Hedgecock D."/>
            <person name="Xu Z."/>
            <person name="Liu Y."/>
            <person name="Domazet-Loso T."/>
            <person name="Du Y."/>
            <person name="Sun X."/>
            <person name="Zhang S."/>
            <person name="Liu B."/>
            <person name="Cheng P."/>
            <person name="Jiang X."/>
            <person name="Li J."/>
            <person name="Fan D."/>
            <person name="Wang W."/>
            <person name="Fu W."/>
            <person name="Wang T."/>
            <person name="Wang B."/>
            <person name="Zhang J."/>
            <person name="Peng Z."/>
            <person name="Li Y."/>
            <person name="Li N."/>
            <person name="Wang J."/>
            <person name="Chen M."/>
            <person name="He Y."/>
            <person name="Tan F."/>
            <person name="Song X."/>
            <person name="Zheng Q."/>
            <person name="Huang R."/>
            <person name="Yang H."/>
            <person name="Du X."/>
            <person name="Chen L."/>
            <person name="Yang M."/>
            <person name="Gaffney P.M."/>
            <person name="Wang S."/>
            <person name="Luo L."/>
            <person name="She Z."/>
            <person name="Ming Y."/>
            <person name="Huang W."/>
            <person name="Zhang S."/>
            <person name="Huang B."/>
            <person name="Zhang Y."/>
            <person name="Qu T."/>
            <person name="Ni P."/>
            <person name="Miao G."/>
            <person name="Wang J."/>
            <person name="Wang Q."/>
            <person name="Steinberg C.E."/>
            <person name="Wang H."/>
            <person name="Li N."/>
            <person name="Qian L."/>
            <person name="Zhang G."/>
            <person name="Li Y."/>
            <person name="Yang H."/>
            <person name="Liu X."/>
            <person name="Wang J."/>
            <person name="Yin Y."/>
            <person name="Wang J."/>
        </authorList>
    </citation>
    <scope>NUCLEOTIDE SEQUENCE [LARGE SCALE GENOMIC DNA]</scope>
    <source>
        <strain evidence="18">05x7-T-G4-1.051#20</strain>
    </source>
</reference>
<evidence type="ECO:0000256" key="7">
    <source>
        <dbReference type="ARBA" id="ARBA00023065"/>
    </source>
</evidence>
<feature type="transmembrane region" description="Helical" evidence="15">
    <location>
        <begin position="461"/>
        <end position="483"/>
    </location>
</feature>
<keyword evidence="8 15" id="KW-0472">Membrane</keyword>
<dbReference type="SUPFAM" id="SSF63712">
    <property type="entry name" value="Nicotinic receptor ligand binding domain-like"/>
    <property type="match status" value="1"/>
</dbReference>
<keyword evidence="5 15" id="KW-1133">Transmembrane helix</keyword>
<dbReference type="InterPro" id="IPR018000">
    <property type="entry name" value="Neurotransmitter_ion_chnl_CS"/>
</dbReference>
<feature type="domain" description="Neurotransmitter-gated ion-channel ligand-binding" evidence="16">
    <location>
        <begin position="70"/>
        <end position="239"/>
    </location>
</feature>
<evidence type="ECO:0000259" key="16">
    <source>
        <dbReference type="Pfam" id="PF02931"/>
    </source>
</evidence>
<dbReference type="InterPro" id="IPR006029">
    <property type="entry name" value="Neurotrans-gated_channel_TM"/>
</dbReference>
<evidence type="ECO:0000256" key="2">
    <source>
        <dbReference type="ARBA" id="ARBA00022448"/>
    </source>
</evidence>
<organism evidence="18">
    <name type="scientific">Magallana gigas</name>
    <name type="common">Pacific oyster</name>
    <name type="synonym">Crassostrea gigas</name>
    <dbReference type="NCBI Taxonomy" id="29159"/>
    <lineage>
        <taxon>Eukaryota</taxon>
        <taxon>Metazoa</taxon>
        <taxon>Spiralia</taxon>
        <taxon>Lophotrochozoa</taxon>
        <taxon>Mollusca</taxon>
        <taxon>Bivalvia</taxon>
        <taxon>Autobranchia</taxon>
        <taxon>Pteriomorphia</taxon>
        <taxon>Ostreida</taxon>
        <taxon>Ostreoidea</taxon>
        <taxon>Ostreidae</taxon>
        <taxon>Magallana</taxon>
    </lineage>
</organism>
<dbReference type="InterPro" id="IPR006202">
    <property type="entry name" value="Neur_chan_lig-bd"/>
</dbReference>
<feature type="transmembrane region" description="Helical" evidence="15">
    <location>
        <begin position="338"/>
        <end position="357"/>
    </location>
</feature>
<dbReference type="PRINTS" id="PR00254">
    <property type="entry name" value="NICOTINICR"/>
</dbReference>
<keyword evidence="7 15" id="KW-0406">Ion transport</keyword>
<dbReference type="EMBL" id="JH815738">
    <property type="protein sequence ID" value="EKC21798.1"/>
    <property type="molecule type" value="Genomic_DNA"/>
</dbReference>
<accession>K1PJG7</accession>
<evidence type="ECO:0000256" key="10">
    <source>
        <dbReference type="ARBA" id="ARBA00023170"/>
    </source>
</evidence>
<dbReference type="InterPro" id="IPR038050">
    <property type="entry name" value="Neuro_actylchol_rec"/>
</dbReference>
<gene>
    <name evidence="18" type="ORF">CGI_10003306</name>
</gene>
<dbReference type="GO" id="GO:0022848">
    <property type="term" value="F:acetylcholine-gated monoatomic cation-selective channel activity"/>
    <property type="evidence" value="ECO:0007669"/>
    <property type="project" value="InterPro"/>
</dbReference>
<dbReference type="CDD" id="cd18997">
    <property type="entry name" value="LGIC_ECD_nAChR"/>
    <property type="match status" value="1"/>
</dbReference>
<dbReference type="PRINTS" id="PR00252">
    <property type="entry name" value="NRIONCHANNEL"/>
</dbReference>
<feature type="transmembrane region" description="Helical" evidence="15">
    <location>
        <begin position="301"/>
        <end position="326"/>
    </location>
</feature>
<evidence type="ECO:0000256" key="3">
    <source>
        <dbReference type="ARBA" id="ARBA00022475"/>
    </source>
</evidence>
<evidence type="ECO:0000256" key="12">
    <source>
        <dbReference type="ARBA" id="ARBA00023286"/>
    </source>
</evidence>
<keyword evidence="11" id="KW-0325">Glycoprotein</keyword>
<dbReference type="PANTHER" id="PTHR18945">
    <property type="entry name" value="NEUROTRANSMITTER GATED ION CHANNEL"/>
    <property type="match status" value="1"/>
</dbReference>
<feature type="transmembrane region" description="Helical" evidence="15">
    <location>
        <begin position="271"/>
        <end position="289"/>
    </location>
</feature>
<comment type="subcellular location">
    <subcellularLocation>
        <location evidence="14">Synaptic cell membrane</location>
        <topology evidence="14">Multi-pass membrane protein</topology>
    </subcellularLocation>
</comment>
<dbReference type="PROSITE" id="PS00236">
    <property type="entry name" value="NEUROTR_ION_CHANNEL"/>
    <property type="match status" value="1"/>
</dbReference>
<dbReference type="Gene3D" id="2.70.170.10">
    <property type="entry name" value="Neurotransmitter-gated ion-channel ligand-binding domain"/>
    <property type="match status" value="1"/>
</dbReference>